<evidence type="ECO:0000313" key="2">
    <source>
        <dbReference type="EMBL" id="QGS10336.1"/>
    </source>
</evidence>
<dbReference type="AlphaFoldDB" id="A0A857A724"/>
<accession>A0A857A724</accession>
<evidence type="ECO:0000313" key="3">
    <source>
        <dbReference type="Proteomes" id="UP000424490"/>
    </source>
</evidence>
<gene>
    <name evidence="2" type="ORF">FOC40_02225</name>
</gene>
<reference evidence="2 3" key="1">
    <citation type="submission" date="2019-11" db="EMBL/GenBank/DDBJ databases">
        <title>FDA dAtabase for Regulatory Grade micrObial Sequences (FDA-ARGOS): Supporting development and validation of Infectious Disease Dx tests.</title>
        <authorList>
            <person name="Stonesifer R."/>
            <person name="Tallon L."/>
            <person name="Sadzewicz L."/>
            <person name="Vavikolanu K."/>
            <person name="Mehta A."/>
            <person name="Aluvathingal J."/>
            <person name="Nadendla S."/>
            <person name="Myers T."/>
            <person name="Yan Y."/>
            <person name="Sichtig H."/>
        </authorList>
    </citation>
    <scope>NUCLEOTIDE SEQUENCE [LARGE SCALE GENOMIC DNA]</scope>
    <source>
        <strain evidence="2 3">FDAARGOS_732</strain>
    </source>
</reference>
<sequence length="60" mass="6481">MGSEYRKDVTSGTCELCIVDWSARIRDISFELTDVDTGATWQATTPPFTSAGGTTSGRYA</sequence>
<dbReference type="RefSeq" id="WP_039929645.1">
    <property type="nucleotide sequence ID" value="NZ_CP046315.1"/>
</dbReference>
<organism evidence="2 3">
    <name type="scientific">Schaalia odontolytica</name>
    <dbReference type="NCBI Taxonomy" id="1660"/>
    <lineage>
        <taxon>Bacteria</taxon>
        <taxon>Bacillati</taxon>
        <taxon>Actinomycetota</taxon>
        <taxon>Actinomycetes</taxon>
        <taxon>Actinomycetales</taxon>
        <taxon>Actinomycetaceae</taxon>
        <taxon>Schaalia</taxon>
    </lineage>
</organism>
<dbReference type="Proteomes" id="UP000424490">
    <property type="component" value="Chromosome"/>
</dbReference>
<evidence type="ECO:0000256" key="1">
    <source>
        <dbReference type="SAM" id="MobiDB-lite"/>
    </source>
</evidence>
<name>A0A857A724_9ACTO</name>
<proteinExistence type="predicted"/>
<dbReference type="EMBL" id="CP046315">
    <property type="protein sequence ID" value="QGS10336.1"/>
    <property type="molecule type" value="Genomic_DNA"/>
</dbReference>
<feature type="region of interest" description="Disordered" evidence="1">
    <location>
        <begin position="40"/>
        <end position="60"/>
    </location>
</feature>
<protein>
    <submittedName>
        <fullName evidence="2">Uncharacterized protein</fullName>
    </submittedName>
</protein>